<reference evidence="10" key="1">
    <citation type="submission" date="2023-05" db="EMBL/GenBank/DDBJ databases">
        <title>High-quality long-read genome of Scophthalmus maximus.</title>
        <authorList>
            <person name="Lien S."/>
            <person name="Martinez P."/>
        </authorList>
    </citation>
    <scope>NUCLEOTIDE SEQUENCE [LARGE SCALE GENOMIC DNA]</scope>
</reference>
<dbReference type="Proteomes" id="UP000694558">
    <property type="component" value="Chromosome 12"/>
</dbReference>
<dbReference type="PANTHER" id="PTHR10270">
    <property type="entry name" value="SOX TRANSCRIPTION FACTOR"/>
    <property type="match status" value="1"/>
</dbReference>
<dbReference type="PROSITE" id="PS50118">
    <property type="entry name" value="HMG_BOX_2"/>
    <property type="match status" value="1"/>
</dbReference>
<evidence type="ECO:0000256" key="8">
    <source>
        <dbReference type="SAM" id="MobiDB-lite"/>
    </source>
</evidence>
<evidence type="ECO:0000256" key="4">
    <source>
        <dbReference type="ARBA" id="ARBA00023159"/>
    </source>
</evidence>
<dbReference type="GO" id="GO:0001228">
    <property type="term" value="F:DNA-binding transcription activator activity, RNA polymerase II-specific"/>
    <property type="evidence" value="ECO:0007669"/>
    <property type="project" value="TreeGrafter"/>
</dbReference>
<evidence type="ECO:0000256" key="6">
    <source>
        <dbReference type="ARBA" id="ARBA00023242"/>
    </source>
</evidence>
<dbReference type="InterPro" id="IPR050140">
    <property type="entry name" value="SRY-related_HMG-box_TF-like"/>
</dbReference>
<dbReference type="CDD" id="cd01388">
    <property type="entry name" value="HMG-box_SoxB"/>
    <property type="match status" value="1"/>
</dbReference>
<keyword evidence="3 7" id="KW-0238">DNA-binding</keyword>
<dbReference type="Pfam" id="PF00505">
    <property type="entry name" value="HMG_box"/>
    <property type="match status" value="1"/>
</dbReference>
<dbReference type="SUPFAM" id="SSF47095">
    <property type="entry name" value="HMG-box"/>
    <property type="match status" value="1"/>
</dbReference>
<dbReference type="Ensembl" id="ENSSMAT00000031934.2">
    <property type="protein sequence ID" value="ENSSMAP00000031547.2"/>
    <property type="gene ID" value="ENSSMAG00000019309.2"/>
</dbReference>
<evidence type="ECO:0000256" key="3">
    <source>
        <dbReference type="ARBA" id="ARBA00023125"/>
    </source>
</evidence>
<keyword evidence="5" id="KW-0804">Transcription</keyword>
<dbReference type="InterPro" id="IPR036910">
    <property type="entry name" value="HMG_box_dom_sf"/>
</dbReference>
<dbReference type="GO" id="GO:0000122">
    <property type="term" value="P:negative regulation of transcription by RNA polymerase II"/>
    <property type="evidence" value="ECO:0007669"/>
    <property type="project" value="TreeGrafter"/>
</dbReference>
<dbReference type="GO" id="GO:0005634">
    <property type="term" value="C:nucleus"/>
    <property type="evidence" value="ECO:0007669"/>
    <property type="project" value="UniProtKB-SubCell"/>
</dbReference>
<dbReference type="PANTHER" id="PTHR10270:SF231">
    <property type="entry name" value="TRANSCRIPTION FACTOR SOX-2"/>
    <property type="match status" value="1"/>
</dbReference>
<evidence type="ECO:0000256" key="7">
    <source>
        <dbReference type="PROSITE-ProRule" id="PRU00267"/>
    </source>
</evidence>
<dbReference type="Gene3D" id="1.10.30.10">
    <property type="entry name" value="High mobility group box domain"/>
    <property type="match status" value="1"/>
</dbReference>
<comment type="subcellular location">
    <subcellularLocation>
        <location evidence="1">Nucleus</location>
    </subcellularLocation>
</comment>
<feature type="domain" description="HMG box" evidence="9">
    <location>
        <begin position="200"/>
        <end position="268"/>
    </location>
</feature>
<dbReference type="GeneTree" id="ENSGT00940000160614"/>
<protein>
    <submittedName>
        <fullName evidence="10">SRY-box transcription factor 2</fullName>
    </submittedName>
</protein>
<sequence length="481" mass="52365">MGWGGRTTWRRFERTTWRRFERNLVLFQLERKTTPQLARREKLLLFFSACARTQHCEGTCLGEEGSLRLSLTHTHTHTHSLRGSVCGDAACCVFSGGSREKVAEGKHRQATCSSAAPHCPAAGSWTSSLPWDFSFSFSPPPSLPPSPLCSGAPSTDKLFPMYNMMETELKPPAPQTNTGGPGNTNAPGTGPNQKNSPERVKRPMNAFMVWSRGQRRKMAQENPKMHNSEISKRLGAEWKLLSESEKRPFIDEAKRLRALHMKEHPDYKYRPRRKTKTLMKKDKYTLPGGLLAPGGNGMGAGVGVGGGLGGGVNQRMDSYAAHMNGWTNGGYGMMQEQLSYQHPGLNAHNAGQMQSMHRYDMSALQYNTMASSQGYMNGSPTYSMAYSQQGAPGMTALGSMGPSSAVKSESSSSSPPVVTSSSHRAAPPGCQGGDLRDMISMYLPGAEASEQSAQTRLHMSGHYQSAVPGTTINGTLPLTHM</sequence>
<dbReference type="AlphaFoldDB" id="A0A8D3BBF8"/>
<feature type="region of interest" description="Disordered" evidence="8">
    <location>
        <begin position="395"/>
        <end position="434"/>
    </location>
</feature>
<evidence type="ECO:0000256" key="5">
    <source>
        <dbReference type="ARBA" id="ARBA00023163"/>
    </source>
</evidence>
<dbReference type="FunFam" id="1.10.30.10:FF:000002">
    <property type="entry name" value="transcription factor Sox-2"/>
    <property type="match status" value="1"/>
</dbReference>
<keyword evidence="4" id="KW-0010">Activator</keyword>
<evidence type="ECO:0000256" key="1">
    <source>
        <dbReference type="ARBA" id="ARBA00004123"/>
    </source>
</evidence>
<feature type="DNA-binding region" description="HMG box" evidence="7">
    <location>
        <begin position="200"/>
        <end position="268"/>
    </location>
</feature>
<evidence type="ECO:0000313" key="10">
    <source>
        <dbReference type="Ensembl" id="ENSSMAP00000031547.2"/>
    </source>
</evidence>
<keyword evidence="6 7" id="KW-0539">Nucleus</keyword>
<name>A0A8D3BBF8_SCOMX</name>
<dbReference type="GO" id="GO:0030182">
    <property type="term" value="P:neuron differentiation"/>
    <property type="evidence" value="ECO:0007669"/>
    <property type="project" value="TreeGrafter"/>
</dbReference>
<reference evidence="10" key="2">
    <citation type="submission" date="2025-08" db="UniProtKB">
        <authorList>
            <consortium name="Ensembl"/>
        </authorList>
    </citation>
    <scope>IDENTIFICATION</scope>
</reference>
<gene>
    <name evidence="10" type="primary">SOX2</name>
</gene>
<proteinExistence type="predicted"/>
<evidence type="ECO:0000256" key="2">
    <source>
        <dbReference type="ARBA" id="ARBA00023015"/>
    </source>
</evidence>
<organism evidence="10 11">
    <name type="scientific">Scophthalmus maximus</name>
    <name type="common">Turbot</name>
    <name type="synonym">Psetta maxima</name>
    <dbReference type="NCBI Taxonomy" id="52904"/>
    <lineage>
        <taxon>Eukaryota</taxon>
        <taxon>Metazoa</taxon>
        <taxon>Chordata</taxon>
        <taxon>Craniata</taxon>
        <taxon>Vertebrata</taxon>
        <taxon>Euteleostomi</taxon>
        <taxon>Actinopterygii</taxon>
        <taxon>Neopterygii</taxon>
        <taxon>Teleostei</taxon>
        <taxon>Neoteleostei</taxon>
        <taxon>Acanthomorphata</taxon>
        <taxon>Carangaria</taxon>
        <taxon>Pleuronectiformes</taxon>
        <taxon>Pleuronectoidei</taxon>
        <taxon>Scophthalmidae</taxon>
        <taxon>Scophthalmus</taxon>
    </lineage>
</organism>
<evidence type="ECO:0000259" key="9">
    <source>
        <dbReference type="PROSITE" id="PS50118"/>
    </source>
</evidence>
<evidence type="ECO:0000313" key="11">
    <source>
        <dbReference type="Proteomes" id="UP000694558"/>
    </source>
</evidence>
<dbReference type="SMART" id="SM00398">
    <property type="entry name" value="HMG"/>
    <property type="match status" value="1"/>
</dbReference>
<dbReference type="InterPro" id="IPR022097">
    <property type="entry name" value="SOX_fam"/>
</dbReference>
<dbReference type="Pfam" id="PF12336">
    <property type="entry name" value="SOXp"/>
    <property type="match status" value="1"/>
</dbReference>
<feature type="compositionally biased region" description="Low complexity" evidence="8">
    <location>
        <begin position="175"/>
        <end position="193"/>
    </location>
</feature>
<dbReference type="InterPro" id="IPR009071">
    <property type="entry name" value="HMG_box_dom"/>
</dbReference>
<feature type="compositionally biased region" description="Low complexity" evidence="8">
    <location>
        <begin position="402"/>
        <end position="422"/>
    </location>
</feature>
<dbReference type="GO" id="GO:0007420">
    <property type="term" value="P:brain development"/>
    <property type="evidence" value="ECO:0007669"/>
    <property type="project" value="TreeGrafter"/>
</dbReference>
<feature type="region of interest" description="Disordered" evidence="8">
    <location>
        <begin position="168"/>
        <end position="200"/>
    </location>
</feature>
<dbReference type="GO" id="GO:0000978">
    <property type="term" value="F:RNA polymerase II cis-regulatory region sequence-specific DNA binding"/>
    <property type="evidence" value="ECO:0007669"/>
    <property type="project" value="TreeGrafter"/>
</dbReference>
<accession>A0A8D3BBF8</accession>
<keyword evidence="2" id="KW-0805">Transcription regulation</keyword>